<proteinExistence type="predicted"/>
<protein>
    <submittedName>
        <fullName evidence="1">Uncharacterized protein</fullName>
    </submittedName>
</protein>
<gene>
    <name evidence="1" type="ORF">TNIN_144821</name>
</gene>
<reference evidence="1" key="1">
    <citation type="submission" date="2020-08" db="EMBL/GenBank/DDBJ databases">
        <title>Multicomponent nature underlies the extraordinary mechanical properties of spider dragline silk.</title>
        <authorList>
            <person name="Kono N."/>
            <person name="Nakamura H."/>
            <person name="Mori M."/>
            <person name="Yoshida Y."/>
            <person name="Ohtoshi R."/>
            <person name="Malay A.D."/>
            <person name="Moran D.A.P."/>
            <person name="Tomita M."/>
            <person name="Numata K."/>
            <person name="Arakawa K."/>
        </authorList>
    </citation>
    <scope>NUCLEOTIDE SEQUENCE</scope>
</reference>
<name>A0A8X7CFE2_9ARAC</name>
<organism evidence="1 2">
    <name type="scientific">Trichonephila inaurata madagascariensis</name>
    <dbReference type="NCBI Taxonomy" id="2747483"/>
    <lineage>
        <taxon>Eukaryota</taxon>
        <taxon>Metazoa</taxon>
        <taxon>Ecdysozoa</taxon>
        <taxon>Arthropoda</taxon>
        <taxon>Chelicerata</taxon>
        <taxon>Arachnida</taxon>
        <taxon>Araneae</taxon>
        <taxon>Araneomorphae</taxon>
        <taxon>Entelegynae</taxon>
        <taxon>Araneoidea</taxon>
        <taxon>Nephilidae</taxon>
        <taxon>Trichonephila</taxon>
        <taxon>Trichonephila inaurata</taxon>
    </lineage>
</organism>
<accession>A0A8X7CFE2</accession>
<evidence type="ECO:0000313" key="1">
    <source>
        <dbReference type="EMBL" id="GFY64055.1"/>
    </source>
</evidence>
<comment type="caution">
    <text evidence="1">The sequence shown here is derived from an EMBL/GenBank/DDBJ whole genome shotgun (WGS) entry which is preliminary data.</text>
</comment>
<sequence>MSYMGSIGYIMTGSGIKEVLSTIYAENTIGHINTLATSGRVYARAVRGHTLLQQALSKLIFDNLMEHNTDFINLLNDEEKSMIF</sequence>
<dbReference type="AlphaFoldDB" id="A0A8X7CFE2"/>
<dbReference type="Proteomes" id="UP000886998">
    <property type="component" value="Unassembled WGS sequence"/>
</dbReference>
<evidence type="ECO:0000313" key="2">
    <source>
        <dbReference type="Proteomes" id="UP000886998"/>
    </source>
</evidence>
<dbReference type="EMBL" id="BMAV01015050">
    <property type="protein sequence ID" value="GFY64055.1"/>
    <property type="molecule type" value="Genomic_DNA"/>
</dbReference>
<dbReference type="OrthoDB" id="6753017at2759"/>
<keyword evidence="2" id="KW-1185">Reference proteome</keyword>